<dbReference type="Pfam" id="PF02683">
    <property type="entry name" value="DsbD_TM"/>
    <property type="match status" value="1"/>
</dbReference>
<dbReference type="InterPro" id="IPR036929">
    <property type="entry name" value="DsbDN_sf"/>
</dbReference>
<evidence type="ECO:0000256" key="5">
    <source>
        <dbReference type="SAM" id="Phobius"/>
    </source>
</evidence>
<keyword evidence="3 5" id="KW-1133">Transmembrane helix</keyword>
<dbReference type="GO" id="GO:0016020">
    <property type="term" value="C:membrane"/>
    <property type="evidence" value="ECO:0007669"/>
    <property type="project" value="UniProtKB-SubCell"/>
</dbReference>
<dbReference type="EnsemblMetazoa" id="XM_016809233.1">
    <property type="protein sequence ID" value="XP_016664722.1"/>
    <property type="gene ID" value="LOC107885576"/>
</dbReference>
<evidence type="ECO:0000259" key="6">
    <source>
        <dbReference type="Pfam" id="PF02683"/>
    </source>
</evidence>
<feature type="transmembrane region" description="Helical" evidence="5">
    <location>
        <begin position="298"/>
        <end position="323"/>
    </location>
</feature>
<dbReference type="Pfam" id="PF02482">
    <property type="entry name" value="Ribosomal_S30AE"/>
    <property type="match status" value="1"/>
</dbReference>
<dbReference type="GO" id="GO:0015035">
    <property type="term" value="F:protein-disulfide reductase activity"/>
    <property type="evidence" value="ECO:0007669"/>
    <property type="project" value="TreeGrafter"/>
</dbReference>
<dbReference type="SUPFAM" id="SSF74863">
    <property type="entry name" value="Thiol:disulfide interchange protein DsbD, N-terminal domain (DsbD-alpha)"/>
    <property type="match status" value="1"/>
</dbReference>
<feature type="domain" description="Cytochrome C biogenesis protein transmembrane" evidence="6">
    <location>
        <begin position="259"/>
        <end position="395"/>
    </location>
</feature>
<dbReference type="InterPro" id="IPR003834">
    <property type="entry name" value="Cyt_c_assmbl_TM_dom"/>
</dbReference>
<proteinExistence type="predicted"/>
<evidence type="ECO:0008006" key="9">
    <source>
        <dbReference type="Google" id="ProtNLM"/>
    </source>
</evidence>
<name>A0A8R2HAB8_ACYPI</name>
<accession>A0A8R2HAB8</accession>
<evidence type="ECO:0000256" key="3">
    <source>
        <dbReference type="ARBA" id="ARBA00022989"/>
    </source>
</evidence>
<evidence type="ECO:0000256" key="4">
    <source>
        <dbReference type="ARBA" id="ARBA00023136"/>
    </source>
</evidence>
<protein>
    <recommendedName>
        <fullName evidence="9">Protein-disulfide reductase</fullName>
    </recommendedName>
</protein>
<feature type="transmembrane region" description="Helical" evidence="5">
    <location>
        <begin position="258"/>
        <end position="286"/>
    </location>
</feature>
<feature type="transmembrane region" description="Helical" evidence="5">
    <location>
        <begin position="376"/>
        <end position="394"/>
    </location>
</feature>
<dbReference type="Pfam" id="PF11412">
    <property type="entry name" value="DsbD_N"/>
    <property type="match status" value="1"/>
</dbReference>
<evidence type="ECO:0000313" key="8">
    <source>
        <dbReference type="EnsemblMetazoa" id="XP_016664722.1"/>
    </source>
</evidence>
<dbReference type="InterPro" id="IPR036567">
    <property type="entry name" value="RHF-like"/>
</dbReference>
<dbReference type="GO" id="GO:0045454">
    <property type="term" value="P:cell redox homeostasis"/>
    <property type="evidence" value="ECO:0007669"/>
    <property type="project" value="TreeGrafter"/>
</dbReference>
<comment type="subcellular location">
    <subcellularLocation>
        <location evidence="1">Membrane</location>
        <topology evidence="1">Multi-pass membrane protein</topology>
    </subcellularLocation>
</comment>
<evidence type="ECO:0000256" key="2">
    <source>
        <dbReference type="ARBA" id="ARBA00022692"/>
    </source>
</evidence>
<sequence>MVFMNIEIRTDKNIHNSERLITYVRAELTQEFQRHSERITHFSVHFSDENGDKSGDKDIHCMIEARPSGLKPVAVHHKAGNIDASIHGAIEKLKRSLEHTFEKKEHPRGGQPEFIDDEHKFTVQQGTQPLALKLPKAIAQYDENYGQSQVYYHQVNFKIKTKPSEHYSVTWQGCAKDRICYPPQTIEFQTDADGLVGVQNQAGTAPKRLLDLANTQAGTSSDSKLLEKEQSTEAVIDPATPQIAQDQIWSAKLIEHSLWYGILLFLGLGMLLAFTPCSLPMLPILTSLIIREHKGLKAWTIALTFVCSMALVYAGLGLIASSAGLNFQRWLQQPATLIAFSLLFIVFALNLFGLFEIRLPQTWLNRLDRIQSMQQGGTLVGAGVMGVVSALLVGP</sequence>
<dbReference type="GO" id="GO:0017004">
    <property type="term" value="P:cytochrome complex assembly"/>
    <property type="evidence" value="ECO:0007669"/>
    <property type="project" value="InterPro"/>
</dbReference>
<dbReference type="Gene3D" id="3.30.160.100">
    <property type="entry name" value="Ribosome hibernation promotion factor-like"/>
    <property type="match status" value="1"/>
</dbReference>
<dbReference type="PANTHER" id="PTHR32234">
    <property type="entry name" value="THIOL:DISULFIDE INTERCHANGE PROTEIN DSBD"/>
    <property type="match status" value="1"/>
</dbReference>
<dbReference type="InterPro" id="IPR028250">
    <property type="entry name" value="DsbDN"/>
</dbReference>
<dbReference type="SUPFAM" id="SSF69754">
    <property type="entry name" value="Ribosome binding protein Y (YfiA homologue)"/>
    <property type="match status" value="1"/>
</dbReference>
<dbReference type="Gene3D" id="2.60.40.1250">
    <property type="entry name" value="Thiol:disulfide interchange protein DsbD, N-terminal domain"/>
    <property type="match status" value="1"/>
</dbReference>
<feature type="transmembrane region" description="Helical" evidence="5">
    <location>
        <begin position="335"/>
        <end position="355"/>
    </location>
</feature>
<feature type="domain" description="Thiol:disulfide interchange protein DsbD N-terminal" evidence="7">
    <location>
        <begin position="120"/>
        <end position="190"/>
    </location>
</feature>
<keyword evidence="4 5" id="KW-0472">Membrane</keyword>
<keyword evidence="2 5" id="KW-0812">Transmembrane</keyword>
<reference evidence="8" key="1">
    <citation type="submission" date="2022-06" db="UniProtKB">
        <authorList>
            <consortium name="EnsemblMetazoa"/>
        </authorList>
    </citation>
    <scope>IDENTIFICATION</scope>
</reference>
<dbReference type="InterPro" id="IPR003489">
    <property type="entry name" value="RHF/RaiA"/>
</dbReference>
<dbReference type="AlphaFoldDB" id="A0A8R2HAB8"/>
<evidence type="ECO:0000259" key="7">
    <source>
        <dbReference type="Pfam" id="PF11412"/>
    </source>
</evidence>
<evidence type="ECO:0000256" key="1">
    <source>
        <dbReference type="ARBA" id="ARBA00004141"/>
    </source>
</evidence>
<dbReference type="PANTHER" id="PTHR32234:SF0">
    <property type="entry name" value="THIOL:DISULFIDE INTERCHANGE PROTEIN DSBD"/>
    <property type="match status" value="1"/>
</dbReference>
<organism evidence="8">
    <name type="scientific">Acyrthosiphon pisum</name>
    <name type="common">Pea aphid</name>
    <dbReference type="NCBI Taxonomy" id="7029"/>
    <lineage>
        <taxon>Eukaryota</taxon>
        <taxon>Metazoa</taxon>
        <taxon>Ecdysozoa</taxon>
        <taxon>Arthropoda</taxon>
        <taxon>Hexapoda</taxon>
        <taxon>Insecta</taxon>
        <taxon>Pterygota</taxon>
        <taxon>Neoptera</taxon>
        <taxon>Paraneoptera</taxon>
        <taxon>Hemiptera</taxon>
        <taxon>Sternorrhyncha</taxon>
        <taxon>Aphidomorpha</taxon>
        <taxon>Aphidoidea</taxon>
        <taxon>Aphididae</taxon>
        <taxon>Macrosiphini</taxon>
        <taxon>Acyrthosiphon</taxon>
    </lineage>
</organism>